<dbReference type="Proteomes" id="UP001630127">
    <property type="component" value="Unassembled WGS sequence"/>
</dbReference>
<evidence type="ECO:0000313" key="3">
    <source>
        <dbReference type="EMBL" id="KAL3517431.1"/>
    </source>
</evidence>
<name>A0ABD2ZD88_9GENT</name>
<feature type="domain" description="SAP" evidence="2">
    <location>
        <begin position="48"/>
        <end position="82"/>
    </location>
</feature>
<comment type="caution">
    <text evidence="3">The sequence shown here is derived from an EMBL/GenBank/DDBJ whole genome shotgun (WGS) entry which is preliminary data.</text>
</comment>
<dbReference type="Gene3D" id="1.10.720.30">
    <property type="entry name" value="SAP domain"/>
    <property type="match status" value="1"/>
</dbReference>
<feature type="compositionally biased region" description="Basic and acidic residues" evidence="1">
    <location>
        <begin position="1"/>
        <end position="15"/>
    </location>
</feature>
<proteinExistence type="predicted"/>
<protein>
    <recommendedName>
        <fullName evidence="2">SAP domain-containing protein</fullName>
    </recommendedName>
</protein>
<sequence length="140" mass="16183">MKDDDKDDKGRKSTDADGDLIGRKRQRWDDDNGDSDNGSAKVTDTEDFRKLSVKELRQEAKLRGFSTTLSKKELIERLSSDADADKKDDDGGNLEGLLVYFPDTEKKTQKKKGFLSCTYLWCHNFDDGWQRKTKVRRRNK</sequence>
<reference evidence="3 4" key="1">
    <citation type="submission" date="2024-11" db="EMBL/GenBank/DDBJ databases">
        <title>A near-complete genome assembly of Cinchona calisaya.</title>
        <authorList>
            <person name="Lian D.C."/>
            <person name="Zhao X.W."/>
            <person name="Wei L."/>
        </authorList>
    </citation>
    <scope>NUCLEOTIDE SEQUENCE [LARGE SCALE GENOMIC DNA]</scope>
    <source>
        <tissue evidence="3">Nenye</tissue>
    </source>
</reference>
<evidence type="ECO:0000256" key="1">
    <source>
        <dbReference type="SAM" id="MobiDB-lite"/>
    </source>
</evidence>
<feature type="region of interest" description="Disordered" evidence="1">
    <location>
        <begin position="1"/>
        <end position="44"/>
    </location>
</feature>
<dbReference type="InterPro" id="IPR003034">
    <property type="entry name" value="SAP_dom"/>
</dbReference>
<dbReference type="InterPro" id="IPR036361">
    <property type="entry name" value="SAP_dom_sf"/>
</dbReference>
<organism evidence="3 4">
    <name type="scientific">Cinchona calisaya</name>
    <dbReference type="NCBI Taxonomy" id="153742"/>
    <lineage>
        <taxon>Eukaryota</taxon>
        <taxon>Viridiplantae</taxon>
        <taxon>Streptophyta</taxon>
        <taxon>Embryophyta</taxon>
        <taxon>Tracheophyta</taxon>
        <taxon>Spermatophyta</taxon>
        <taxon>Magnoliopsida</taxon>
        <taxon>eudicotyledons</taxon>
        <taxon>Gunneridae</taxon>
        <taxon>Pentapetalae</taxon>
        <taxon>asterids</taxon>
        <taxon>lamiids</taxon>
        <taxon>Gentianales</taxon>
        <taxon>Rubiaceae</taxon>
        <taxon>Cinchonoideae</taxon>
        <taxon>Cinchoneae</taxon>
        <taxon>Cinchona</taxon>
    </lineage>
</organism>
<dbReference type="AlphaFoldDB" id="A0ABD2ZD88"/>
<dbReference type="Pfam" id="PF02037">
    <property type="entry name" value="SAP"/>
    <property type="match status" value="1"/>
</dbReference>
<dbReference type="PROSITE" id="PS50800">
    <property type="entry name" value="SAP"/>
    <property type="match status" value="1"/>
</dbReference>
<keyword evidence="4" id="KW-1185">Reference proteome</keyword>
<evidence type="ECO:0000259" key="2">
    <source>
        <dbReference type="PROSITE" id="PS50800"/>
    </source>
</evidence>
<dbReference type="EMBL" id="JBJUIK010000009">
    <property type="protein sequence ID" value="KAL3517431.1"/>
    <property type="molecule type" value="Genomic_DNA"/>
</dbReference>
<dbReference type="SUPFAM" id="SSF68906">
    <property type="entry name" value="SAP domain"/>
    <property type="match status" value="1"/>
</dbReference>
<accession>A0ABD2ZD88</accession>
<evidence type="ECO:0000313" key="4">
    <source>
        <dbReference type="Proteomes" id="UP001630127"/>
    </source>
</evidence>
<gene>
    <name evidence="3" type="ORF">ACH5RR_020020</name>
</gene>
<dbReference type="SMART" id="SM00513">
    <property type="entry name" value="SAP"/>
    <property type="match status" value="1"/>
</dbReference>